<comment type="similarity">
    <text evidence="1">Belongs to the IST1 family.</text>
</comment>
<organism evidence="3 4">
    <name type="scientific">Senna tora</name>
    <dbReference type="NCBI Taxonomy" id="362788"/>
    <lineage>
        <taxon>Eukaryota</taxon>
        <taxon>Viridiplantae</taxon>
        <taxon>Streptophyta</taxon>
        <taxon>Embryophyta</taxon>
        <taxon>Tracheophyta</taxon>
        <taxon>Spermatophyta</taxon>
        <taxon>Magnoliopsida</taxon>
        <taxon>eudicotyledons</taxon>
        <taxon>Gunneridae</taxon>
        <taxon>Pentapetalae</taxon>
        <taxon>rosids</taxon>
        <taxon>fabids</taxon>
        <taxon>Fabales</taxon>
        <taxon>Fabaceae</taxon>
        <taxon>Caesalpinioideae</taxon>
        <taxon>Cassia clade</taxon>
        <taxon>Senna</taxon>
    </lineage>
</organism>
<dbReference type="Pfam" id="PF03398">
    <property type="entry name" value="Ist1"/>
    <property type="match status" value="1"/>
</dbReference>
<dbReference type="GO" id="GO:0015031">
    <property type="term" value="P:protein transport"/>
    <property type="evidence" value="ECO:0007669"/>
    <property type="project" value="InterPro"/>
</dbReference>
<dbReference type="OrthoDB" id="1428702at2759"/>
<feature type="compositionally biased region" description="Pro residues" evidence="2">
    <location>
        <begin position="351"/>
        <end position="362"/>
    </location>
</feature>
<gene>
    <name evidence="3" type="ORF">G2W53_021155</name>
</gene>
<dbReference type="Gene3D" id="1.20.1260.60">
    <property type="entry name" value="Vacuolar protein sorting-associated protein Ist1"/>
    <property type="match status" value="1"/>
</dbReference>
<proteinExistence type="inferred from homology"/>
<feature type="compositionally biased region" description="Pro residues" evidence="2">
    <location>
        <begin position="332"/>
        <end position="344"/>
    </location>
</feature>
<feature type="compositionally biased region" description="Pro residues" evidence="2">
    <location>
        <begin position="291"/>
        <end position="301"/>
    </location>
</feature>
<dbReference type="AlphaFoldDB" id="A0A834WKU4"/>
<dbReference type="SUPFAM" id="SSF101447">
    <property type="entry name" value="Formin homology 2 domain (FH2 domain)"/>
    <property type="match status" value="1"/>
</dbReference>
<reference evidence="3" key="1">
    <citation type="submission" date="2020-09" db="EMBL/GenBank/DDBJ databases">
        <title>Genome-Enabled Discovery of Anthraquinone Biosynthesis in Senna tora.</title>
        <authorList>
            <person name="Kang S.-H."/>
            <person name="Pandey R.P."/>
            <person name="Lee C.-M."/>
            <person name="Sim J.-S."/>
            <person name="Jeong J.-T."/>
            <person name="Choi B.-S."/>
            <person name="Jung M."/>
            <person name="Ginzburg D."/>
            <person name="Zhao K."/>
            <person name="Won S.Y."/>
            <person name="Oh T.-J."/>
            <person name="Yu Y."/>
            <person name="Kim N.-H."/>
            <person name="Lee O.R."/>
            <person name="Lee T.-H."/>
            <person name="Bashyal P."/>
            <person name="Kim T.-S."/>
            <person name="Lee W.-H."/>
            <person name="Kawkins C."/>
            <person name="Kim C.-K."/>
            <person name="Kim J.S."/>
            <person name="Ahn B.O."/>
            <person name="Rhee S.Y."/>
            <person name="Sohng J.K."/>
        </authorList>
    </citation>
    <scope>NUCLEOTIDE SEQUENCE</scope>
    <source>
        <tissue evidence="3">Leaf</tissue>
    </source>
</reference>
<evidence type="ECO:0000256" key="2">
    <source>
        <dbReference type="SAM" id="MobiDB-lite"/>
    </source>
</evidence>
<feature type="compositionally biased region" description="Pro residues" evidence="2">
    <location>
        <begin position="388"/>
        <end position="401"/>
    </location>
</feature>
<feature type="region of interest" description="Disordered" evidence="2">
    <location>
        <begin position="519"/>
        <end position="540"/>
    </location>
</feature>
<sequence>MTPPSSLEQPLLILDTPLTGFQTHIGLEDFMEEDRKTMMDIEYSYGGSESSMLMMELRNKILAFRDIIELPSYDVNSSDLTHLAIRTLVDIHKLYPNMVRFNLSSGTHQDPVTQSLLHLYAALKSVSKLWGLTNSRDEAKENLHNIDLDQLVHKLLDELIFISNSAKDMFGIMDEDDDDDIENLESCRKIQRTLDEIYSRNSVNYPNSYASTSIFPTSKVSSSSSQDNTFPLIPPQNYSIVDETRESKKARLEEPKEQFNAKNDVPEIPKHTSDVVLEVRDSSSSAVLFPFPAPPPPPPLPFRNLSPTKTIGTEPPLPPRIPTIPPSVGTKAPPPPPPPPPTIPPSVGTKAPPPPPPPPTIPPSVGTKAPPPPPPPPPTIPPSAGTKAPPPPPPPPPPSRPMFPTITIGAEAPSPPPPPIPPSIGTAPPPPPPPPPSRILSIGTEAPPPPPPPPPIPPSIGTEALPPPPMAVTEGGAPPPAPPLCMVKIVRLKRVASKLRRSSQMSNLYRTLKGKVDGSSLKVGSSSRAKTKVGGSQKGQAGMAEALTEITKRSSYFKQIEEDVTKHSQLIIELKAAITAFQTKDMDELIKFHKHVEQNLEKLTDETQVLPRFEGFPMKKLESLRGAAALYLKLKGILNDLQNWKVLPPLEQLLSKVESYFSKIKGELDALERSKDDDSKQFQSNNIHFDFGILVQIKESLVDVSSSCMELALKEEREATAACNVENSEKNKSKRKACMKMLWRAFQLAFRVYSFTGGQDDRADTLRDVSFILSHFLLHNLHNVGPQFFIPSFILPSSPITKLIKRARCRLKLLKNKKLVTSRQSRKDIAQLINNALQHIALNQVERVIKDENLASAYELLDYFCEFILTHFSYIRKHKDCPNDINEAVSSLIYASARCGDIPELCVIKKLFGQRYGDRFAITAVKLFHGNLVNQQLKEKLSVNPVPDDLKYRVMDEIARDYCIQPKLLAIEYYPGWQQIQPYRSLPAYKGNAPHYSRKHQKLLLEETPRSSNNNNAHKRLKKQRTTSLTPKTSGCSLDHPCYFCAFDDNLCLGGLVGECCQWNEELYEVLKPDGKGDNGAVVYNVFTYPDCKIDEQNETIIADTYESMGRFGSSEVVKNFRDKMLRTYSCPPHPKHVHPKLPDYDDLAAKFTALKRERLQNPKKKMYSPYR</sequence>
<dbReference type="InterPro" id="IPR005061">
    <property type="entry name" value="Ist1"/>
</dbReference>
<feature type="compositionally biased region" description="Pro residues" evidence="2">
    <location>
        <begin position="369"/>
        <end position="381"/>
    </location>
</feature>
<comment type="caution">
    <text evidence="3">The sequence shown here is derived from an EMBL/GenBank/DDBJ whole genome shotgun (WGS) entry which is preliminary data.</text>
</comment>
<evidence type="ECO:0000256" key="1">
    <source>
        <dbReference type="ARBA" id="ARBA00005536"/>
    </source>
</evidence>
<feature type="compositionally biased region" description="Pro residues" evidence="2">
    <location>
        <begin position="446"/>
        <end position="458"/>
    </location>
</feature>
<dbReference type="PANTHER" id="PTHR12161:SF44">
    <property type="entry name" value="REGULATOR OF VPS4 ACTIVITY IN THE MVB PATHWAY PROTEIN"/>
    <property type="match status" value="1"/>
</dbReference>
<feature type="compositionally biased region" description="Pro residues" evidence="2">
    <location>
        <begin position="413"/>
        <end position="437"/>
    </location>
</feature>
<keyword evidence="4" id="KW-1185">Reference proteome</keyword>
<name>A0A834WKU4_9FABA</name>
<evidence type="ECO:0000313" key="3">
    <source>
        <dbReference type="EMBL" id="KAF7823011.1"/>
    </source>
</evidence>
<dbReference type="Proteomes" id="UP000634136">
    <property type="component" value="Unassembled WGS sequence"/>
</dbReference>
<dbReference type="EMBL" id="JAAIUW010000007">
    <property type="protein sequence ID" value="KAF7823011.1"/>
    <property type="molecule type" value="Genomic_DNA"/>
</dbReference>
<dbReference type="PANTHER" id="PTHR12161">
    <property type="entry name" value="IST1 FAMILY MEMBER"/>
    <property type="match status" value="1"/>
</dbReference>
<protein>
    <submittedName>
        <fullName evidence="3">Formin-like protein 13</fullName>
    </submittedName>
</protein>
<feature type="compositionally biased region" description="Pro residues" evidence="2">
    <location>
        <begin position="315"/>
        <end position="325"/>
    </location>
</feature>
<feature type="region of interest" description="Disordered" evidence="2">
    <location>
        <begin position="288"/>
        <end position="477"/>
    </location>
</feature>
<accession>A0A834WKU4</accession>
<evidence type="ECO:0000313" key="4">
    <source>
        <dbReference type="Proteomes" id="UP000634136"/>
    </source>
</evidence>
<dbReference type="FunFam" id="1.20.1260.60:FF:000002">
    <property type="entry name" value="Vacuolar protein sorting-associated protein IST1"/>
    <property type="match status" value="1"/>
</dbReference>
<dbReference type="InterPro" id="IPR042277">
    <property type="entry name" value="IST1-like"/>
</dbReference>